<accession>A0ABT9G5D3</accession>
<dbReference type="Pfam" id="PF01263">
    <property type="entry name" value="Aldose_epim"/>
    <property type="match status" value="1"/>
</dbReference>
<comment type="catalytic activity">
    <reaction evidence="1">
        <text>alpha-D-glucose 6-phosphate = beta-D-glucose 6-phosphate</text>
        <dbReference type="Rhea" id="RHEA:16249"/>
        <dbReference type="ChEBI" id="CHEBI:58225"/>
        <dbReference type="ChEBI" id="CHEBI:58247"/>
        <dbReference type="EC" id="5.1.3.15"/>
    </reaction>
</comment>
<dbReference type="InterPro" id="IPR014718">
    <property type="entry name" value="GH-type_carb-bd"/>
</dbReference>
<proteinExistence type="inferred from homology"/>
<dbReference type="PIRSF" id="PIRSF016020">
    <property type="entry name" value="PHexose_mutarotase"/>
    <property type="match status" value="1"/>
</dbReference>
<dbReference type="EC" id="5.1.3.15" evidence="4"/>
<organism evidence="5 6">
    <name type="scientific">Leptothrix discophora</name>
    <dbReference type="NCBI Taxonomy" id="89"/>
    <lineage>
        <taxon>Bacteria</taxon>
        <taxon>Pseudomonadati</taxon>
        <taxon>Pseudomonadota</taxon>
        <taxon>Betaproteobacteria</taxon>
        <taxon>Burkholderiales</taxon>
        <taxon>Sphaerotilaceae</taxon>
        <taxon>Leptothrix</taxon>
    </lineage>
</organism>
<dbReference type="InterPro" id="IPR025532">
    <property type="entry name" value="G6P_1-epimerase"/>
</dbReference>
<dbReference type="PANTHER" id="PTHR11122">
    <property type="entry name" value="APOSPORY-ASSOCIATED PROTEIN C-RELATED"/>
    <property type="match status" value="1"/>
</dbReference>
<dbReference type="Gene3D" id="2.70.98.10">
    <property type="match status" value="1"/>
</dbReference>
<dbReference type="EMBL" id="JAUZEE010000007">
    <property type="protein sequence ID" value="MDP4301694.1"/>
    <property type="molecule type" value="Genomic_DNA"/>
</dbReference>
<name>A0ABT9G5D3_LEPDI</name>
<dbReference type="CDD" id="cd09020">
    <property type="entry name" value="D-hex-6-P-epi_like"/>
    <property type="match status" value="1"/>
</dbReference>
<evidence type="ECO:0000313" key="5">
    <source>
        <dbReference type="EMBL" id="MDP4301694.1"/>
    </source>
</evidence>
<evidence type="ECO:0000256" key="2">
    <source>
        <dbReference type="ARBA" id="ARBA00005866"/>
    </source>
</evidence>
<comment type="similarity">
    <text evidence="2 4">Belongs to the glucose-6-phosphate 1-epimerase family.</text>
</comment>
<evidence type="ECO:0000256" key="3">
    <source>
        <dbReference type="ARBA" id="ARBA00023235"/>
    </source>
</evidence>
<sequence length="294" mass="32887">MSTPNELPQQPRALHRTGPCEFGGLPAVHLRSPDGAQATVLLQGAHVVSWIPAGDEEQLYLSPDSALDGHTAVRGGVPVVFPQFSEMGPLPRHGFARTRTWTLEEATVRGEHAFAVLTLQDDAETRAVWPHGWSLELTVSVDRRRIEMEFAVINRGDTPFEFQAALHTYLACADVRRAQLEGLLDQNYHDKVLDQPRQQWIDVVTIAQELDRIYWESPRQLMLREVGRKVEIRQTAFEDTVVWNPGPERSAELPDLPDDGWLGLLCVEAAQIGNPVRLAPGEEWAGMQTIEVQA</sequence>
<gene>
    <name evidence="5" type="ORF">Q8X39_13710</name>
</gene>
<evidence type="ECO:0000256" key="1">
    <source>
        <dbReference type="ARBA" id="ARBA00001096"/>
    </source>
</evidence>
<dbReference type="Proteomes" id="UP001235760">
    <property type="component" value="Unassembled WGS sequence"/>
</dbReference>
<comment type="caution">
    <text evidence="5">The sequence shown here is derived from an EMBL/GenBank/DDBJ whole genome shotgun (WGS) entry which is preliminary data.</text>
</comment>
<keyword evidence="3 4" id="KW-0413">Isomerase</keyword>
<evidence type="ECO:0000256" key="4">
    <source>
        <dbReference type="PIRNR" id="PIRNR016020"/>
    </source>
</evidence>
<dbReference type="InterPro" id="IPR008183">
    <property type="entry name" value="Aldose_1/G6P_1-epimerase"/>
</dbReference>
<dbReference type="SUPFAM" id="SSF74650">
    <property type="entry name" value="Galactose mutarotase-like"/>
    <property type="match status" value="1"/>
</dbReference>
<dbReference type="PANTHER" id="PTHR11122:SF13">
    <property type="entry name" value="GLUCOSE-6-PHOSPHATE 1-EPIMERASE"/>
    <property type="match status" value="1"/>
</dbReference>
<protein>
    <recommendedName>
        <fullName evidence="4">Putative glucose-6-phosphate 1-epimerase</fullName>
        <ecNumber evidence="4">5.1.3.15</ecNumber>
    </recommendedName>
</protein>
<dbReference type="RefSeq" id="WP_305750242.1">
    <property type="nucleotide sequence ID" value="NZ_JAUZEE010000007.1"/>
</dbReference>
<dbReference type="InterPro" id="IPR011013">
    <property type="entry name" value="Gal_mutarotase_sf_dom"/>
</dbReference>
<reference evidence="5 6" key="1">
    <citation type="submission" date="2023-08" db="EMBL/GenBank/DDBJ databases">
        <authorList>
            <person name="Roldan D.M."/>
            <person name="Menes R.J."/>
        </authorList>
    </citation>
    <scope>NUCLEOTIDE SEQUENCE [LARGE SCALE GENOMIC DNA]</scope>
    <source>
        <strain evidence="5 6">CCM 2812</strain>
    </source>
</reference>
<evidence type="ECO:0000313" key="6">
    <source>
        <dbReference type="Proteomes" id="UP001235760"/>
    </source>
</evidence>
<keyword evidence="6" id="KW-1185">Reference proteome</keyword>